<dbReference type="SUPFAM" id="SSF55073">
    <property type="entry name" value="Nucleotide cyclase"/>
    <property type="match status" value="1"/>
</dbReference>
<dbReference type="SMART" id="SM00267">
    <property type="entry name" value="GGDEF"/>
    <property type="match status" value="1"/>
</dbReference>
<dbReference type="InterPro" id="IPR032244">
    <property type="entry name" value="LapD_MoxY_N"/>
</dbReference>
<dbReference type="InterPro" id="IPR050706">
    <property type="entry name" value="Cyclic-di-GMP_PDE-like"/>
</dbReference>
<dbReference type="SMART" id="SM00052">
    <property type="entry name" value="EAL"/>
    <property type="match status" value="1"/>
</dbReference>
<comment type="caution">
    <text evidence="5">The sequence shown here is derived from an EMBL/GenBank/DDBJ whole genome shotgun (WGS) entry which is preliminary data.</text>
</comment>
<dbReference type="Pfam" id="PF16448">
    <property type="entry name" value="LapD_MoxY_N"/>
    <property type="match status" value="1"/>
</dbReference>
<keyword evidence="6" id="KW-1185">Reference proteome</keyword>
<evidence type="ECO:0000259" key="3">
    <source>
        <dbReference type="PROSITE" id="PS50885"/>
    </source>
</evidence>
<feature type="domain" description="HAMP" evidence="3">
    <location>
        <begin position="171"/>
        <end position="222"/>
    </location>
</feature>
<dbReference type="Pfam" id="PF00563">
    <property type="entry name" value="EAL"/>
    <property type="match status" value="1"/>
</dbReference>
<dbReference type="EMBL" id="JABSNM010000006">
    <property type="protein sequence ID" value="NRT55987.1"/>
    <property type="molecule type" value="Genomic_DNA"/>
</dbReference>
<dbReference type="InterPro" id="IPR035919">
    <property type="entry name" value="EAL_sf"/>
</dbReference>
<organism evidence="5 6">
    <name type="scientific">Sphaerotilus uruguayifluvii</name>
    <dbReference type="NCBI Taxonomy" id="2735897"/>
    <lineage>
        <taxon>Bacteria</taxon>
        <taxon>Pseudomonadati</taxon>
        <taxon>Pseudomonadota</taxon>
        <taxon>Betaproteobacteria</taxon>
        <taxon>Burkholderiales</taxon>
        <taxon>Sphaerotilaceae</taxon>
        <taxon>Sphaerotilus</taxon>
    </lineage>
</organism>
<feature type="domain" description="GGDEF" evidence="4">
    <location>
        <begin position="264"/>
        <end position="393"/>
    </location>
</feature>
<keyword evidence="1" id="KW-0812">Transmembrane</keyword>
<evidence type="ECO:0000313" key="5">
    <source>
        <dbReference type="EMBL" id="NRT55987.1"/>
    </source>
</evidence>
<dbReference type="SUPFAM" id="SSF141868">
    <property type="entry name" value="EAL domain-like"/>
    <property type="match status" value="1"/>
</dbReference>
<evidence type="ECO:0000313" key="6">
    <source>
        <dbReference type="Proteomes" id="UP001516061"/>
    </source>
</evidence>
<reference evidence="5 6" key="1">
    <citation type="submission" date="2020-05" db="EMBL/GenBank/DDBJ databases">
        <title>Genomic Encyclopedia of Type Strains, Phase IV (KMG-V): Genome sequencing to study the core and pangenomes of soil and plant-associated prokaryotes.</title>
        <authorList>
            <person name="Whitman W."/>
        </authorList>
    </citation>
    <scope>NUCLEOTIDE SEQUENCE [LARGE SCALE GENOMIC DNA]</scope>
    <source>
        <strain evidence="5 6">C29</strain>
    </source>
</reference>
<proteinExistence type="predicted"/>
<feature type="transmembrane region" description="Helical" evidence="1">
    <location>
        <begin position="7"/>
        <end position="30"/>
    </location>
</feature>
<protein>
    <submittedName>
        <fullName evidence="5">EAL domain-containing protein (Putative c-di-GMP-specific phosphodiesterase class I)/GGDEF domain-containing protein</fullName>
    </submittedName>
</protein>
<sequence>MSLIRQVWILIMGTIVLAGAGSVAMSIWSVRGSIEAQLSMKNNDNAQTLALSMSQQRGDRALLELAIASQFDTGYYESIRLLSPTGQALVSRRAPQALPQGVPAWFVGLVPVHPRAGVAQVSSGWNQVGTLEMRSQASFAYADLWWSSVRMTLWALGVGVLAALLGHLAVRRLRRQLDAVVDQAEALTQRRFVSVVEPSTPELRRVAQAMNMMVGRLNQFFSEQAQQVDQLRRQASCDPLTGLAHRGHFMALLASFLGRDDGVEATQIVLVRVLELAEVNRRLGHLRTDEMLRSIAAVLSAASPTQPAPLAAGRLNGSDFAVLHPLSLSPQALTEELMQRLRTVLHGQPGVAIVMSATGCPRDVAVAALMSSVDRALAEAELAGPFHCHIDGIDEAPVPGGEDAWRRALLDTLMSARLQLQPYPVRDARGALLHLECPLRLQLVEDGPMEPARRWLPMAQRTGLGSDVDMAAVALALTAITADHQPRGVNLSPNSLGDPNFLPRLRARVIAAGETARRLWLEVDESALQRHPEALDELCRQLRPLGVRIGLEHAGERLASIGRLLEAGLDYVKLASTWTGGLGGDETRRQWLRSSVGMLHGVGLQVLVEGVLEQDELPALWAAGVDGVTGPAVR</sequence>
<dbReference type="PROSITE" id="PS50885">
    <property type="entry name" value="HAMP"/>
    <property type="match status" value="1"/>
</dbReference>
<gene>
    <name evidence="5" type="ORF">HNQ01_001722</name>
</gene>
<dbReference type="Gene3D" id="6.20.270.20">
    <property type="entry name" value="LapD/MoxY periplasmic domain"/>
    <property type="match status" value="1"/>
</dbReference>
<dbReference type="InterPro" id="IPR001633">
    <property type="entry name" value="EAL_dom"/>
</dbReference>
<dbReference type="InterPro" id="IPR000160">
    <property type="entry name" value="GGDEF_dom"/>
</dbReference>
<dbReference type="Gene3D" id="3.30.70.270">
    <property type="match status" value="1"/>
</dbReference>
<dbReference type="Gene3D" id="3.30.110.200">
    <property type="match status" value="1"/>
</dbReference>
<dbReference type="InterPro" id="IPR042461">
    <property type="entry name" value="LapD_MoxY_peri_C"/>
</dbReference>
<dbReference type="Proteomes" id="UP001516061">
    <property type="component" value="Unassembled WGS sequence"/>
</dbReference>
<accession>A0ABX2G3Y3</accession>
<dbReference type="RefSeq" id="WP_173804961.1">
    <property type="nucleotide sequence ID" value="NZ_JABSNM010000006.1"/>
</dbReference>
<dbReference type="InterPro" id="IPR043128">
    <property type="entry name" value="Rev_trsase/Diguanyl_cyclase"/>
</dbReference>
<name>A0ABX2G3Y3_9BURK</name>
<feature type="domain" description="EAL" evidence="2">
    <location>
        <begin position="402"/>
        <end position="634"/>
    </location>
</feature>
<evidence type="ECO:0000259" key="2">
    <source>
        <dbReference type="PROSITE" id="PS50883"/>
    </source>
</evidence>
<keyword evidence="1" id="KW-0472">Membrane</keyword>
<dbReference type="InterPro" id="IPR029787">
    <property type="entry name" value="Nucleotide_cyclase"/>
</dbReference>
<dbReference type="SMART" id="SM00304">
    <property type="entry name" value="HAMP"/>
    <property type="match status" value="1"/>
</dbReference>
<dbReference type="PROSITE" id="PS50883">
    <property type="entry name" value="EAL"/>
    <property type="match status" value="1"/>
</dbReference>
<dbReference type="Gene3D" id="3.20.20.450">
    <property type="entry name" value="EAL domain"/>
    <property type="match status" value="1"/>
</dbReference>
<dbReference type="PANTHER" id="PTHR33121">
    <property type="entry name" value="CYCLIC DI-GMP PHOSPHODIESTERASE PDEF"/>
    <property type="match status" value="1"/>
</dbReference>
<evidence type="ECO:0000259" key="4">
    <source>
        <dbReference type="PROSITE" id="PS50887"/>
    </source>
</evidence>
<dbReference type="PANTHER" id="PTHR33121:SF23">
    <property type="entry name" value="CYCLIC DI-GMP PHOSPHODIESTERASE PDEB"/>
    <property type="match status" value="1"/>
</dbReference>
<dbReference type="PROSITE" id="PS50887">
    <property type="entry name" value="GGDEF"/>
    <property type="match status" value="1"/>
</dbReference>
<dbReference type="InterPro" id="IPR003660">
    <property type="entry name" value="HAMP_dom"/>
</dbReference>
<evidence type="ECO:0000256" key="1">
    <source>
        <dbReference type="SAM" id="Phobius"/>
    </source>
</evidence>
<dbReference type="CDD" id="cd01948">
    <property type="entry name" value="EAL"/>
    <property type="match status" value="1"/>
</dbReference>
<dbReference type="Pfam" id="PF00990">
    <property type="entry name" value="GGDEF"/>
    <property type="match status" value="1"/>
</dbReference>
<keyword evidence="1" id="KW-1133">Transmembrane helix</keyword>